<dbReference type="EMBL" id="JAGYWB010000019">
    <property type="protein sequence ID" value="KAI0488723.1"/>
    <property type="molecule type" value="Genomic_DNA"/>
</dbReference>
<evidence type="ECO:0000313" key="3">
    <source>
        <dbReference type="Proteomes" id="UP000829196"/>
    </source>
</evidence>
<proteinExistence type="predicted"/>
<evidence type="ECO:0000256" key="1">
    <source>
        <dbReference type="SAM" id="Phobius"/>
    </source>
</evidence>
<keyword evidence="3" id="KW-1185">Reference proteome</keyword>
<comment type="caution">
    <text evidence="2">The sequence shown here is derived from an EMBL/GenBank/DDBJ whole genome shotgun (WGS) entry which is preliminary data.</text>
</comment>
<keyword evidence="1" id="KW-1133">Transmembrane helix</keyword>
<organism evidence="2 3">
    <name type="scientific">Dendrobium nobile</name>
    <name type="common">Orchid</name>
    <dbReference type="NCBI Taxonomy" id="94219"/>
    <lineage>
        <taxon>Eukaryota</taxon>
        <taxon>Viridiplantae</taxon>
        <taxon>Streptophyta</taxon>
        <taxon>Embryophyta</taxon>
        <taxon>Tracheophyta</taxon>
        <taxon>Spermatophyta</taxon>
        <taxon>Magnoliopsida</taxon>
        <taxon>Liliopsida</taxon>
        <taxon>Asparagales</taxon>
        <taxon>Orchidaceae</taxon>
        <taxon>Epidendroideae</taxon>
        <taxon>Malaxideae</taxon>
        <taxon>Dendrobiinae</taxon>
        <taxon>Dendrobium</taxon>
    </lineage>
</organism>
<dbReference type="Proteomes" id="UP000829196">
    <property type="component" value="Unassembled WGS sequence"/>
</dbReference>
<name>A0A8T3A7Z1_DENNO</name>
<accession>A0A8T3A7Z1</accession>
<feature type="transmembrane region" description="Helical" evidence="1">
    <location>
        <begin position="52"/>
        <end position="73"/>
    </location>
</feature>
<keyword evidence="1" id="KW-0812">Transmembrane</keyword>
<dbReference type="AlphaFoldDB" id="A0A8T3A7Z1"/>
<sequence length="86" mass="9991">MSFLLTTFSLQLCKRKLITSTTIELKYVTHNSYESVHTEIQEKKDNASEASINTFLLLLPSLINLSIYFVILLKELQKKQSILHIY</sequence>
<reference evidence="2" key="1">
    <citation type="journal article" date="2022" name="Front. Genet.">
        <title>Chromosome-Scale Assembly of the Dendrobium nobile Genome Provides Insights Into the Molecular Mechanism of the Biosynthesis of the Medicinal Active Ingredient of Dendrobium.</title>
        <authorList>
            <person name="Xu Q."/>
            <person name="Niu S.-C."/>
            <person name="Li K.-L."/>
            <person name="Zheng P.-J."/>
            <person name="Zhang X.-J."/>
            <person name="Jia Y."/>
            <person name="Liu Y."/>
            <person name="Niu Y.-X."/>
            <person name="Yu L.-H."/>
            <person name="Chen D.-F."/>
            <person name="Zhang G.-Q."/>
        </authorList>
    </citation>
    <scope>NUCLEOTIDE SEQUENCE</scope>
    <source>
        <tissue evidence="2">Leaf</tissue>
    </source>
</reference>
<evidence type="ECO:0000313" key="2">
    <source>
        <dbReference type="EMBL" id="KAI0488723.1"/>
    </source>
</evidence>
<gene>
    <name evidence="2" type="ORF">KFK09_028562</name>
</gene>
<keyword evidence="1" id="KW-0472">Membrane</keyword>
<protein>
    <submittedName>
        <fullName evidence="2">Uncharacterized protein</fullName>
    </submittedName>
</protein>